<evidence type="ECO:0000256" key="2">
    <source>
        <dbReference type="ARBA" id="ARBA00022692"/>
    </source>
</evidence>
<evidence type="ECO:0000313" key="6">
    <source>
        <dbReference type="EMBL" id="PMD25547.1"/>
    </source>
</evidence>
<evidence type="ECO:0000256" key="1">
    <source>
        <dbReference type="ARBA" id="ARBA00004141"/>
    </source>
</evidence>
<feature type="transmembrane region" description="Helical" evidence="5">
    <location>
        <begin position="361"/>
        <end position="383"/>
    </location>
</feature>
<comment type="subcellular location">
    <subcellularLocation>
        <location evidence="1">Membrane</location>
        <topology evidence="1">Multi-pass membrane protein</topology>
    </subcellularLocation>
</comment>
<sequence>MINDVTELGQNSQSKGLLRFVILVEDIKPRGMKLLGTFLNIDPRVFERLLNVKREYTNGLADVHVLDYCQGYIYRNSLGAKVFSNFQDKTLETLKLNGKLRRWWRDIVGHEQRIVVAAVAKTQLIPVPTDIIFFRSLPKKTSLEFMPSAAMGSKKAFVLQSFDSPKDFPSFFQFQTDFSDVVHQLSKQGTSDNMAAIKSTIYEALDNKEIPAHLKALSGATTFIAAKWTSLVDQIQEVISETDIPDATSLPLLRIMIKRKHMFSEVKRTLATLRENITAPELSTIVGSLKSVGKKLDDWIRDLESTISLCSNYLSLDESQRAITRSTRTGQLTVLAFVFIPISAVASAFGMNVNVLINNPLIYWFAGVGAGVALITFSYAIYFQQINKGVVLISFYLLSLALDIIITILKFIALPFCWILITLGSPLILLFYFLFVDDLTNAWPGYLLAIVDAAWFLLAMYWNHSATILQWSPPFLDIRLEWRAGKKLPKVPELDGDLELAPRKERDTGSCVVM</sequence>
<dbReference type="GO" id="GO:0046873">
    <property type="term" value="F:metal ion transmembrane transporter activity"/>
    <property type="evidence" value="ECO:0007669"/>
    <property type="project" value="InterPro"/>
</dbReference>
<dbReference type="Pfam" id="PF01544">
    <property type="entry name" value="CorA"/>
    <property type="match status" value="1"/>
</dbReference>
<keyword evidence="2 5" id="KW-0812">Transmembrane</keyword>
<feature type="transmembrane region" description="Helical" evidence="5">
    <location>
        <begin position="416"/>
        <end position="436"/>
    </location>
</feature>
<protein>
    <recommendedName>
        <fullName evidence="8">Cora-domain-containing protein</fullName>
    </recommendedName>
</protein>
<evidence type="ECO:0000256" key="3">
    <source>
        <dbReference type="ARBA" id="ARBA00022989"/>
    </source>
</evidence>
<dbReference type="Proteomes" id="UP000235672">
    <property type="component" value="Unassembled WGS sequence"/>
</dbReference>
<accession>A0A2J6QGZ1</accession>
<proteinExistence type="predicted"/>
<evidence type="ECO:0000313" key="7">
    <source>
        <dbReference type="Proteomes" id="UP000235672"/>
    </source>
</evidence>
<dbReference type="Gene3D" id="1.20.58.340">
    <property type="entry name" value="Magnesium transport protein CorA, transmembrane region"/>
    <property type="match status" value="1"/>
</dbReference>
<gene>
    <name evidence="6" type="ORF">NA56DRAFT_438367</name>
</gene>
<evidence type="ECO:0000256" key="4">
    <source>
        <dbReference type="ARBA" id="ARBA00023136"/>
    </source>
</evidence>
<name>A0A2J6QGZ1_9HELO</name>
<dbReference type="OrthoDB" id="3231000at2759"/>
<reference evidence="6 7" key="1">
    <citation type="submission" date="2016-05" db="EMBL/GenBank/DDBJ databases">
        <title>A degradative enzymes factory behind the ericoid mycorrhizal symbiosis.</title>
        <authorList>
            <consortium name="DOE Joint Genome Institute"/>
            <person name="Martino E."/>
            <person name="Morin E."/>
            <person name="Grelet G."/>
            <person name="Kuo A."/>
            <person name="Kohler A."/>
            <person name="Daghino S."/>
            <person name="Barry K."/>
            <person name="Choi C."/>
            <person name="Cichocki N."/>
            <person name="Clum A."/>
            <person name="Copeland A."/>
            <person name="Hainaut M."/>
            <person name="Haridas S."/>
            <person name="Labutti K."/>
            <person name="Lindquist E."/>
            <person name="Lipzen A."/>
            <person name="Khouja H.-R."/>
            <person name="Murat C."/>
            <person name="Ohm R."/>
            <person name="Olson A."/>
            <person name="Spatafora J."/>
            <person name="Veneault-Fourrey C."/>
            <person name="Henrissat B."/>
            <person name="Grigoriev I."/>
            <person name="Martin F."/>
            <person name="Perotto S."/>
        </authorList>
    </citation>
    <scope>NUCLEOTIDE SEQUENCE [LARGE SCALE GENOMIC DNA]</scope>
    <source>
        <strain evidence="6 7">UAMH 7357</strain>
    </source>
</reference>
<feature type="transmembrane region" description="Helical" evidence="5">
    <location>
        <begin position="442"/>
        <end position="462"/>
    </location>
</feature>
<dbReference type="InterPro" id="IPR045863">
    <property type="entry name" value="CorA_TM1_TM2"/>
</dbReference>
<dbReference type="InterPro" id="IPR002523">
    <property type="entry name" value="MgTranspt_CorA/ZnTranspt_ZntB"/>
</dbReference>
<dbReference type="EMBL" id="KZ613470">
    <property type="protein sequence ID" value="PMD25547.1"/>
    <property type="molecule type" value="Genomic_DNA"/>
</dbReference>
<feature type="transmembrane region" description="Helical" evidence="5">
    <location>
        <begin position="389"/>
        <end position="409"/>
    </location>
</feature>
<keyword evidence="7" id="KW-1185">Reference proteome</keyword>
<feature type="transmembrane region" description="Helical" evidence="5">
    <location>
        <begin position="330"/>
        <end position="349"/>
    </location>
</feature>
<dbReference type="GO" id="GO:0016020">
    <property type="term" value="C:membrane"/>
    <property type="evidence" value="ECO:0007669"/>
    <property type="project" value="UniProtKB-SubCell"/>
</dbReference>
<organism evidence="6 7">
    <name type="scientific">Hyaloscypha hepaticicola</name>
    <dbReference type="NCBI Taxonomy" id="2082293"/>
    <lineage>
        <taxon>Eukaryota</taxon>
        <taxon>Fungi</taxon>
        <taxon>Dikarya</taxon>
        <taxon>Ascomycota</taxon>
        <taxon>Pezizomycotina</taxon>
        <taxon>Leotiomycetes</taxon>
        <taxon>Helotiales</taxon>
        <taxon>Hyaloscyphaceae</taxon>
        <taxon>Hyaloscypha</taxon>
    </lineage>
</organism>
<keyword evidence="3 5" id="KW-1133">Transmembrane helix</keyword>
<evidence type="ECO:0000256" key="5">
    <source>
        <dbReference type="SAM" id="Phobius"/>
    </source>
</evidence>
<keyword evidence="4 5" id="KW-0472">Membrane</keyword>
<dbReference type="AlphaFoldDB" id="A0A2J6QGZ1"/>
<dbReference type="SUPFAM" id="SSF144083">
    <property type="entry name" value="Magnesium transport protein CorA, transmembrane region"/>
    <property type="match status" value="1"/>
</dbReference>
<evidence type="ECO:0008006" key="8">
    <source>
        <dbReference type="Google" id="ProtNLM"/>
    </source>
</evidence>